<feature type="region of interest" description="Disordered" evidence="1">
    <location>
        <begin position="45"/>
        <end position="95"/>
    </location>
</feature>
<sequence length="95" mass="10391">MGELRLPHCIVLPNQSMTGANFTLFSKNGKFSVVNASNLGFNDTDIASDSYKPPASAGGFERDDKEHSDYMHPFRGGANFPFRHAEEKREGGGRG</sequence>
<name>A0A540NUH4_MALBA</name>
<accession>A0A540NUH4</accession>
<comment type="caution">
    <text evidence="2">The sequence shown here is derived from an EMBL/GenBank/DDBJ whole genome shotgun (WGS) entry which is preliminary data.</text>
</comment>
<proteinExistence type="predicted"/>
<feature type="compositionally biased region" description="Basic and acidic residues" evidence="1">
    <location>
        <begin position="83"/>
        <end position="95"/>
    </location>
</feature>
<gene>
    <name evidence="2" type="ORF">C1H46_000079</name>
</gene>
<dbReference type="EMBL" id="VIEB01000005">
    <property type="protein sequence ID" value="TQE14160.1"/>
    <property type="molecule type" value="Genomic_DNA"/>
</dbReference>
<dbReference type="Proteomes" id="UP000315295">
    <property type="component" value="Unassembled WGS sequence"/>
</dbReference>
<organism evidence="2 3">
    <name type="scientific">Malus baccata</name>
    <name type="common">Siberian crab apple</name>
    <name type="synonym">Pyrus baccata</name>
    <dbReference type="NCBI Taxonomy" id="106549"/>
    <lineage>
        <taxon>Eukaryota</taxon>
        <taxon>Viridiplantae</taxon>
        <taxon>Streptophyta</taxon>
        <taxon>Embryophyta</taxon>
        <taxon>Tracheophyta</taxon>
        <taxon>Spermatophyta</taxon>
        <taxon>Magnoliopsida</taxon>
        <taxon>eudicotyledons</taxon>
        <taxon>Gunneridae</taxon>
        <taxon>Pentapetalae</taxon>
        <taxon>rosids</taxon>
        <taxon>fabids</taxon>
        <taxon>Rosales</taxon>
        <taxon>Rosaceae</taxon>
        <taxon>Amygdaloideae</taxon>
        <taxon>Maleae</taxon>
        <taxon>Malus</taxon>
    </lineage>
</organism>
<evidence type="ECO:0000313" key="2">
    <source>
        <dbReference type="EMBL" id="TQE14160.1"/>
    </source>
</evidence>
<reference evidence="2 3" key="1">
    <citation type="journal article" date="2019" name="G3 (Bethesda)">
        <title>Sequencing of a Wild Apple (Malus baccata) Genome Unravels the Differences Between Cultivated and Wild Apple Species Regarding Disease Resistance and Cold Tolerance.</title>
        <authorList>
            <person name="Chen X."/>
        </authorList>
    </citation>
    <scope>NUCLEOTIDE SEQUENCE [LARGE SCALE GENOMIC DNA]</scope>
    <source>
        <strain evidence="3">cv. Shandingzi</strain>
        <tissue evidence="2">Leaves</tissue>
    </source>
</reference>
<evidence type="ECO:0000256" key="1">
    <source>
        <dbReference type="SAM" id="MobiDB-lite"/>
    </source>
</evidence>
<feature type="compositionally biased region" description="Basic and acidic residues" evidence="1">
    <location>
        <begin position="60"/>
        <end position="72"/>
    </location>
</feature>
<keyword evidence="3" id="KW-1185">Reference proteome</keyword>
<dbReference type="AlphaFoldDB" id="A0A540NUH4"/>
<evidence type="ECO:0000313" key="3">
    <source>
        <dbReference type="Proteomes" id="UP000315295"/>
    </source>
</evidence>
<protein>
    <submittedName>
        <fullName evidence="2">Uncharacterized protein</fullName>
    </submittedName>
</protein>